<evidence type="ECO:0000256" key="1">
    <source>
        <dbReference type="SAM" id="MobiDB-lite"/>
    </source>
</evidence>
<feature type="region of interest" description="Disordered" evidence="1">
    <location>
        <begin position="1"/>
        <end position="60"/>
    </location>
</feature>
<evidence type="ECO:0000313" key="2">
    <source>
        <dbReference type="EMBL" id="KAF0312703.1"/>
    </source>
</evidence>
<dbReference type="OrthoDB" id="75502at2759"/>
<dbReference type="Proteomes" id="UP000440578">
    <property type="component" value="Unassembled WGS sequence"/>
</dbReference>
<accession>A0A6A4X3A8</accession>
<organism evidence="2 3">
    <name type="scientific">Amphibalanus amphitrite</name>
    <name type="common">Striped barnacle</name>
    <name type="synonym">Balanus amphitrite</name>
    <dbReference type="NCBI Taxonomy" id="1232801"/>
    <lineage>
        <taxon>Eukaryota</taxon>
        <taxon>Metazoa</taxon>
        <taxon>Ecdysozoa</taxon>
        <taxon>Arthropoda</taxon>
        <taxon>Crustacea</taxon>
        <taxon>Multicrustacea</taxon>
        <taxon>Cirripedia</taxon>
        <taxon>Thoracica</taxon>
        <taxon>Thoracicalcarea</taxon>
        <taxon>Balanomorpha</taxon>
        <taxon>Balanoidea</taxon>
        <taxon>Balanidae</taxon>
        <taxon>Amphibalaninae</taxon>
        <taxon>Amphibalanus</taxon>
    </lineage>
</organism>
<protein>
    <submittedName>
        <fullName evidence="2">Uncharacterized protein</fullName>
    </submittedName>
</protein>
<feature type="compositionally biased region" description="Low complexity" evidence="1">
    <location>
        <begin position="39"/>
        <end position="48"/>
    </location>
</feature>
<gene>
    <name evidence="2" type="ORF">FJT64_016574</name>
</gene>
<comment type="caution">
    <text evidence="2">The sequence shown here is derived from an EMBL/GenBank/DDBJ whole genome shotgun (WGS) entry which is preliminary data.</text>
</comment>
<sequence length="85" mass="8834">MYTSSPTINDDLPYSPPSPPARAPAEVDCDGRSLDRPASSRSSVDNSSATQLQHLKNTVGGASRGVSTIELVKADCKVGIVVSGF</sequence>
<dbReference type="AlphaFoldDB" id="A0A6A4X3A8"/>
<name>A0A6A4X3A8_AMPAM</name>
<keyword evidence="3" id="KW-1185">Reference proteome</keyword>
<dbReference type="EMBL" id="VIIS01000140">
    <property type="protein sequence ID" value="KAF0312703.1"/>
    <property type="molecule type" value="Genomic_DNA"/>
</dbReference>
<reference evidence="2 3" key="1">
    <citation type="submission" date="2019-07" db="EMBL/GenBank/DDBJ databases">
        <title>Draft genome assembly of a fouling barnacle, Amphibalanus amphitrite (Darwin, 1854): The first reference genome for Thecostraca.</title>
        <authorList>
            <person name="Kim W."/>
        </authorList>
    </citation>
    <scope>NUCLEOTIDE SEQUENCE [LARGE SCALE GENOMIC DNA]</scope>
    <source>
        <strain evidence="2">SNU_AA5</strain>
        <tissue evidence="2">Soma without cirri and trophi</tissue>
    </source>
</reference>
<evidence type="ECO:0000313" key="3">
    <source>
        <dbReference type="Proteomes" id="UP000440578"/>
    </source>
</evidence>
<proteinExistence type="predicted"/>